<keyword evidence="1 6" id="KW-0808">Transferase</keyword>
<comment type="pathway">
    <text evidence="6">Cofactor biosynthesis; coenzyme A biosynthesis.</text>
</comment>
<feature type="binding site" evidence="6">
    <location>
        <position position="43"/>
    </location>
    <ligand>
        <name>GTP</name>
        <dbReference type="ChEBI" id="CHEBI:37565"/>
    </ligand>
</feature>
<dbReference type="PANTHER" id="PTHR40732">
    <property type="entry name" value="UPF0218 PROTEIN TK1697"/>
    <property type="match status" value="1"/>
</dbReference>
<dbReference type="EMBL" id="QKNX01000008">
    <property type="protein sequence ID" value="TKR24557.1"/>
    <property type="molecule type" value="Genomic_DNA"/>
</dbReference>
<feature type="binding site" evidence="6">
    <location>
        <position position="143"/>
    </location>
    <ligand>
        <name>GTP</name>
        <dbReference type="ChEBI" id="CHEBI:37565"/>
    </ligand>
</feature>
<dbReference type="Proteomes" id="UP000308037">
    <property type="component" value="Unassembled WGS sequence"/>
</dbReference>
<feature type="binding site" evidence="6">
    <location>
        <position position="62"/>
    </location>
    <ligand>
        <name>GTP</name>
        <dbReference type="ChEBI" id="CHEBI:37565"/>
    </ligand>
</feature>
<dbReference type="HAMAP" id="MF_00590">
    <property type="entry name" value="Dephospho_CoA_kinase_GTP_dep"/>
    <property type="match status" value="1"/>
</dbReference>
<dbReference type="EC" id="2.7.1.237" evidence="6"/>
<comment type="function">
    <text evidence="6">Catalyzes the GTP-dependent phosphorylation of the 3'-hydroxyl group of dephosphocoenzyme A to form coenzyme A (CoA).</text>
</comment>
<dbReference type="PANTHER" id="PTHR40732:SF1">
    <property type="entry name" value="GTP-DEPENDENT DEPHOSPHO-COA KINASE"/>
    <property type="match status" value="1"/>
</dbReference>
<feature type="binding site" evidence="6">
    <location>
        <position position="45"/>
    </location>
    <ligand>
        <name>GTP</name>
        <dbReference type="ChEBI" id="CHEBI:37565"/>
    </ligand>
</feature>
<evidence type="ECO:0000256" key="3">
    <source>
        <dbReference type="ARBA" id="ARBA00022777"/>
    </source>
</evidence>
<reference evidence="7 8" key="1">
    <citation type="submission" date="2019-04" db="EMBL/GenBank/DDBJ databases">
        <title>Natronomonas sp. F20-122 a newhaloarchaeon isolated from a saline saltern of Isla Bacuta, Huelva, Spain.</title>
        <authorList>
            <person name="Duran-Viseras A."/>
            <person name="Sanchez-Porro C."/>
            <person name="Ventosa A."/>
        </authorList>
    </citation>
    <scope>NUCLEOTIDE SEQUENCE [LARGE SCALE GENOMIC DNA]</scope>
    <source>
        <strain evidence="7 8">F20-122</strain>
    </source>
</reference>
<dbReference type="PIRSF" id="PIRSF006533">
    <property type="entry name" value="UCP006533"/>
    <property type="match status" value="1"/>
</dbReference>
<dbReference type="Pfam" id="PF04019">
    <property type="entry name" value="DUF359"/>
    <property type="match status" value="1"/>
</dbReference>
<protein>
    <recommendedName>
        <fullName evidence="6">GTP-dependent dephospho-CoA kinase</fullName>
        <ecNumber evidence="6">2.7.1.237</ecNumber>
    </recommendedName>
    <alternativeName>
        <fullName evidence="6">Dephospho-coenzyme A kinase</fullName>
        <shortName evidence="6">DPCK</shortName>
    </alternativeName>
</protein>
<dbReference type="GO" id="GO:0015937">
    <property type="term" value="P:coenzyme A biosynthetic process"/>
    <property type="evidence" value="ECO:0007669"/>
    <property type="project" value="UniProtKB-UniRule"/>
</dbReference>
<keyword evidence="4 6" id="KW-0173">Coenzyme A biosynthesis</keyword>
<keyword evidence="5 6" id="KW-0342">GTP-binding</keyword>
<keyword evidence="2 6" id="KW-0547">Nucleotide-binding</keyword>
<gene>
    <name evidence="7" type="ORF">DM868_14095</name>
</gene>
<dbReference type="GO" id="GO:0016301">
    <property type="term" value="F:kinase activity"/>
    <property type="evidence" value="ECO:0007669"/>
    <property type="project" value="UniProtKB-UniRule"/>
</dbReference>
<comment type="caution">
    <text evidence="7">The sequence shown here is derived from an EMBL/GenBank/DDBJ whole genome shotgun (WGS) entry which is preliminary data.</text>
</comment>
<evidence type="ECO:0000256" key="2">
    <source>
        <dbReference type="ARBA" id="ARBA00022741"/>
    </source>
</evidence>
<evidence type="ECO:0000256" key="4">
    <source>
        <dbReference type="ARBA" id="ARBA00022993"/>
    </source>
</evidence>
<feature type="binding site" evidence="6">
    <location>
        <position position="44"/>
    </location>
    <ligand>
        <name>GTP</name>
        <dbReference type="ChEBI" id="CHEBI:37565"/>
    </ligand>
</feature>
<sequence length="179" mass="19413">MSTILAKLPIEMREDLKAPLGPIYTDTDELLAEAGDPIVAVGDIVTYHLLEADRRPDIAIVDGKTKRERVEREVLDAIDGFDDRIDVVNPQSTITDDLLEALASAVGRSASTVIVVDGEEDLAAIPAVLAVPEGGSIVYGQPDEGMVLVSISDETRARCRDLLERMESDYERIAEILAP</sequence>
<evidence type="ECO:0000313" key="8">
    <source>
        <dbReference type="Proteomes" id="UP000308037"/>
    </source>
</evidence>
<dbReference type="GO" id="GO:0005525">
    <property type="term" value="F:GTP binding"/>
    <property type="evidence" value="ECO:0007669"/>
    <property type="project" value="UniProtKB-UniRule"/>
</dbReference>
<evidence type="ECO:0000256" key="6">
    <source>
        <dbReference type="HAMAP-Rule" id="MF_00590"/>
    </source>
</evidence>
<evidence type="ECO:0000313" key="7">
    <source>
        <dbReference type="EMBL" id="TKR24557.1"/>
    </source>
</evidence>
<dbReference type="RefSeq" id="WP_137277479.1">
    <property type="nucleotide sequence ID" value="NZ_QKNX01000008.1"/>
</dbReference>
<dbReference type="OrthoDB" id="15447at2157"/>
<proteinExistence type="inferred from homology"/>
<dbReference type="AlphaFoldDB" id="A0A4U5JAL9"/>
<evidence type="ECO:0000256" key="1">
    <source>
        <dbReference type="ARBA" id="ARBA00022679"/>
    </source>
</evidence>
<dbReference type="InterPro" id="IPR007164">
    <property type="entry name" value="GTP-dep_dephospho-CoA_kin"/>
</dbReference>
<accession>A0A4U5JAL9</accession>
<comment type="catalytic activity">
    <reaction evidence="6">
        <text>3'-dephospho-CoA + GTP = GDP + CoA + H(+)</text>
        <dbReference type="Rhea" id="RHEA:61156"/>
        <dbReference type="ChEBI" id="CHEBI:15378"/>
        <dbReference type="ChEBI" id="CHEBI:37565"/>
        <dbReference type="ChEBI" id="CHEBI:57287"/>
        <dbReference type="ChEBI" id="CHEBI:57328"/>
        <dbReference type="ChEBI" id="CHEBI:58189"/>
        <dbReference type="EC" id="2.7.1.237"/>
    </reaction>
</comment>
<keyword evidence="3 6" id="KW-0418">Kinase</keyword>
<keyword evidence="8" id="KW-1185">Reference proteome</keyword>
<organism evidence="7 8">
    <name type="scientific">Natronomonas salsuginis</name>
    <dbReference type="NCBI Taxonomy" id="2217661"/>
    <lineage>
        <taxon>Archaea</taxon>
        <taxon>Methanobacteriati</taxon>
        <taxon>Methanobacteriota</taxon>
        <taxon>Stenosarchaea group</taxon>
        <taxon>Halobacteria</taxon>
        <taxon>Halobacteriales</taxon>
        <taxon>Natronomonadaceae</taxon>
        <taxon>Natronomonas</taxon>
    </lineage>
</organism>
<name>A0A4U5JAL9_9EURY</name>
<comment type="similarity">
    <text evidence="6">Belongs to the GTP-dependent DPCK family.</text>
</comment>
<feature type="binding site" evidence="6">
    <location>
        <position position="64"/>
    </location>
    <ligand>
        <name>GTP</name>
        <dbReference type="ChEBI" id="CHEBI:37565"/>
    </ligand>
</feature>
<feature type="binding site" evidence="6">
    <location>
        <position position="120"/>
    </location>
    <ligand>
        <name>GTP</name>
        <dbReference type="ChEBI" id="CHEBI:37565"/>
    </ligand>
</feature>
<dbReference type="UniPathway" id="UPA00241"/>
<evidence type="ECO:0000256" key="5">
    <source>
        <dbReference type="ARBA" id="ARBA00023134"/>
    </source>
</evidence>